<keyword evidence="2" id="KW-0560">Oxidoreductase</keyword>
<dbReference type="Proteomes" id="UP000230646">
    <property type="component" value="Unassembled WGS sequence"/>
</dbReference>
<accession>A0A2M7KA20</accession>
<dbReference type="CDD" id="cd02803">
    <property type="entry name" value="OYE_like_FMN_family"/>
    <property type="match status" value="1"/>
</dbReference>
<evidence type="ECO:0000313" key="9">
    <source>
        <dbReference type="Proteomes" id="UP000228560"/>
    </source>
</evidence>
<dbReference type="PANTHER" id="PTHR43656">
    <property type="entry name" value="BINDING OXIDOREDUCTASE, PUTATIVE (AFU_ORTHOLOGUE AFUA_2G08260)-RELATED"/>
    <property type="match status" value="1"/>
</dbReference>
<dbReference type="SUPFAM" id="SSF51395">
    <property type="entry name" value="FMN-linked oxidoreductases"/>
    <property type="match status" value="1"/>
</dbReference>
<evidence type="ECO:0000256" key="1">
    <source>
        <dbReference type="ARBA" id="ARBA00022630"/>
    </source>
</evidence>
<dbReference type="Proteomes" id="UP000228560">
    <property type="component" value="Unassembled WGS sequence"/>
</dbReference>
<dbReference type="Proteomes" id="UP000231493">
    <property type="component" value="Unassembled WGS sequence"/>
</dbReference>
<dbReference type="PANTHER" id="PTHR43656:SF2">
    <property type="entry name" value="BINDING OXIDOREDUCTASE, PUTATIVE (AFU_ORTHOLOGUE AFUA_2G08260)-RELATED"/>
    <property type="match status" value="1"/>
</dbReference>
<dbReference type="Proteomes" id="UP000182763">
    <property type="component" value="Unassembled WGS sequence"/>
</dbReference>
<dbReference type="RefSeq" id="WP_406608168.1">
    <property type="nucleotide sequence ID" value="NZ_PFKO01000312.1"/>
</dbReference>
<evidence type="ECO:0000313" key="5">
    <source>
        <dbReference type="EMBL" id="PIX34977.1"/>
    </source>
</evidence>
<dbReference type="Pfam" id="PF00724">
    <property type="entry name" value="Oxidored_FMN"/>
    <property type="match status" value="1"/>
</dbReference>
<dbReference type="EMBL" id="MNYY01000112">
    <property type="protein sequence ID" value="OIP68925.1"/>
    <property type="molecule type" value="Genomic_DNA"/>
</dbReference>
<accession>A0A2M8CBI2</accession>
<sequence length="367" mass="40840">MFAKTKINQLELKNRFVRSATWEGLADPDGSCNDEIANLILELAKGQVGMIITSHTYINQNGQAGIRQLGIYSDQLIFSYIEMIKKVHREGSKIMMQIAHAGARASVELIKSQPLGPSSLEIKNGLNCREMTKKEIFQTIEDFKKAAVRAKKAGFDGIQIHAAHGYLLSQFLSPFFNKRNDEYGGSIENRTRFILEILCAIRSELGQQFAVLIKLNSDDFMKGGFTAPEMVQVSAMLKSAGIDAIELSGGTGLSLSKYSSSRLGEIDSQEEEAYYSDAAKLYKEKITVPLILVGGIRSYEVVKELVEKKRADYISLSRPLIREPGLIKRWQLGNTERATCISCNQCFVPIRAGKGMYCVMESINQVV</sequence>
<reference evidence="5" key="2">
    <citation type="submission" date="2017-09" db="EMBL/GenBank/DDBJ databases">
        <title>Depth-based differentiation of microbial function through sediment-hosted aquifers and enrichment of novel symbionts in the deep terrestrial subsurface.</title>
        <authorList>
            <person name="Probst A.J."/>
            <person name="Ladd B."/>
            <person name="Jarett J.K."/>
            <person name="Geller-Mcgrath D.E."/>
            <person name="Sieber C.M.K."/>
            <person name="Emerson J.B."/>
            <person name="Anantharaman K."/>
            <person name="Thomas B.C."/>
            <person name="Malmstrom R."/>
            <person name="Stieglmeier M."/>
            <person name="Klingl A."/>
            <person name="Woyke T."/>
            <person name="Ryan C.M."/>
            <person name="Banfield J.F."/>
        </authorList>
    </citation>
    <scope>NUCLEOTIDE SEQUENCE</scope>
    <source>
        <strain evidence="5">CG_4_8_14_3_um_filter_34_18</strain>
    </source>
</reference>
<dbReference type="AlphaFoldDB" id="A0A1J5G8C8"/>
<evidence type="ECO:0000313" key="10">
    <source>
        <dbReference type="Proteomes" id="UP000230646"/>
    </source>
</evidence>
<dbReference type="InterPro" id="IPR051799">
    <property type="entry name" value="NADH_flavin_oxidoreductase"/>
</dbReference>
<evidence type="ECO:0000259" key="3">
    <source>
        <dbReference type="Pfam" id="PF00724"/>
    </source>
</evidence>
<organism evidence="4 8">
    <name type="scientific">Candidatus Infernicultor aquiphilus</name>
    <dbReference type="NCBI Taxonomy" id="1805029"/>
    <lineage>
        <taxon>Bacteria</taxon>
        <taxon>Pseudomonadati</taxon>
        <taxon>Atribacterota</taxon>
        <taxon>Candidatus Phoenicimicrobiia</taxon>
        <taxon>Candidatus Pheonicimicrobiales</taxon>
        <taxon>Candidatus Phoenicimicrobiaceae</taxon>
        <taxon>Candidatus Infernicultor</taxon>
    </lineage>
</organism>
<name>A0A1J5G8C8_9BACT</name>
<accession>A0A1J5G8C8</accession>
<reference evidence="4 8" key="1">
    <citation type="journal article" date="2016" name="Environ. Microbiol.">
        <title>Genomic resolution of a cold subsurface aquifer community provides metabolic insights for novel microbes adapted to high CO concentrations.</title>
        <authorList>
            <person name="Probst A.J."/>
            <person name="Castelle C.J."/>
            <person name="Singh A."/>
            <person name="Brown C.T."/>
            <person name="Anantharaman K."/>
            <person name="Sharon I."/>
            <person name="Hug L.A."/>
            <person name="Burstein D."/>
            <person name="Emerson J.B."/>
            <person name="Thomas B.C."/>
            <person name="Banfield J.F."/>
        </authorList>
    </citation>
    <scope>NUCLEOTIDE SEQUENCE [LARGE SCALE GENOMIC DNA]</scope>
    <source>
        <strain evidence="4">CG2_30_33_13</strain>
    </source>
</reference>
<keyword evidence="1" id="KW-0285">Flavoprotein</keyword>
<evidence type="ECO:0000313" key="6">
    <source>
        <dbReference type="EMBL" id="PIY31667.1"/>
    </source>
</evidence>
<proteinExistence type="predicted"/>
<dbReference type="Gene3D" id="3.20.20.70">
    <property type="entry name" value="Aldolase class I"/>
    <property type="match status" value="1"/>
</dbReference>
<dbReference type="InterPro" id="IPR013785">
    <property type="entry name" value="Aldolase_TIM"/>
</dbReference>
<accession>A0A2M7PMZ5</accession>
<dbReference type="GO" id="GO:0016491">
    <property type="term" value="F:oxidoreductase activity"/>
    <property type="evidence" value="ECO:0007669"/>
    <property type="project" value="UniProtKB-KW"/>
</dbReference>
<reference evidence="9 10" key="3">
    <citation type="submission" date="2017-09" db="EMBL/GenBank/DDBJ databases">
        <title>Depth-based differentiation of microbial function through sediment-hosted aquifers and enrichment of novel symbionts in the deep terrestrial subsurface.</title>
        <authorList>
            <person name="Probst A.J."/>
            <person name="Ladd B."/>
            <person name="Jarett J.K."/>
            <person name="Geller-Mcgrath D.E."/>
            <person name="Sieber C.M."/>
            <person name="Emerson J.B."/>
            <person name="Anantharaman K."/>
            <person name="Thomas B.C."/>
            <person name="Malmstrom R."/>
            <person name="Stieglmeier M."/>
            <person name="Klingl A."/>
            <person name="Woyke T."/>
            <person name="Ryan C.M."/>
            <person name="Banfield J.F."/>
        </authorList>
    </citation>
    <scope>NUCLEOTIDE SEQUENCE [LARGE SCALE GENOMIC DNA]</scope>
    <source>
        <strain evidence="6">CG_4_10_14_3_um_filter_34_13</strain>
        <strain evidence="7">CG_4_9_14_3_um_filter_33_16</strain>
    </source>
</reference>
<protein>
    <submittedName>
        <fullName evidence="4">NADH:flavin oxidoreductase</fullName>
    </submittedName>
</protein>
<gene>
    <name evidence="4" type="ORF">AUK42_05900</name>
    <name evidence="7" type="ORF">CO097_05250</name>
    <name evidence="6" type="ORF">COZ07_08445</name>
    <name evidence="5" type="ORF">COZ58_01870</name>
</gene>
<evidence type="ECO:0000313" key="8">
    <source>
        <dbReference type="Proteomes" id="UP000182763"/>
    </source>
</evidence>
<dbReference type="InterPro" id="IPR001155">
    <property type="entry name" value="OxRdtase_FMN_N"/>
</dbReference>
<dbReference type="GO" id="GO:0010181">
    <property type="term" value="F:FMN binding"/>
    <property type="evidence" value="ECO:0007669"/>
    <property type="project" value="InterPro"/>
</dbReference>
<comment type="caution">
    <text evidence="4">The sequence shown here is derived from an EMBL/GenBank/DDBJ whole genome shotgun (WGS) entry which is preliminary data.</text>
</comment>
<evidence type="ECO:0000256" key="2">
    <source>
        <dbReference type="ARBA" id="ARBA00023002"/>
    </source>
</evidence>
<dbReference type="STRING" id="1805029.AUK42_05900"/>
<dbReference type="EMBL" id="PFIP01000030">
    <property type="protein sequence ID" value="PIX34977.1"/>
    <property type="molecule type" value="Genomic_DNA"/>
</dbReference>
<evidence type="ECO:0000313" key="7">
    <source>
        <dbReference type="EMBL" id="PJB56411.1"/>
    </source>
</evidence>
<evidence type="ECO:0000313" key="4">
    <source>
        <dbReference type="EMBL" id="OIP68925.1"/>
    </source>
</evidence>
<dbReference type="EMBL" id="PFTV01000126">
    <property type="protein sequence ID" value="PJB56411.1"/>
    <property type="molecule type" value="Genomic_DNA"/>
</dbReference>
<dbReference type="EMBL" id="PFKO01000312">
    <property type="protein sequence ID" value="PIY31667.1"/>
    <property type="molecule type" value="Genomic_DNA"/>
</dbReference>
<feature type="domain" description="NADH:flavin oxidoreductase/NADH oxidase N-terminal" evidence="3">
    <location>
        <begin position="2"/>
        <end position="331"/>
    </location>
</feature>